<dbReference type="InterPro" id="IPR012156">
    <property type="entry name" value="Cold_shock_CspA"/>
</dbReference>
<dbReference type="PANTHER" id="PTHR11544">
    <property type="entry name" value="COLD SHOCK DOMAIN CONTAINING PROTEINS"/>
    <property type="match status" value="1"/>
</dbReference>
<organism evidence="5 6">
    <name type="scientific">Pseudoalteromonas piscicida</name>
    <dbReference type="NCBI Taxonomy" id="43662"/>
    <lineage>
        <taxon>Bacteria</taxon>
        <taxon>Pseudomonadati</taxon>
        <taxon>Pseudomonadota</taxon>
        <taxon>Gammaproteobacteria</taxon>
        <taxon>Alteromonadales</taxon>
        <taxon>Pseudoalteromonadaceae</taxon>
        <taxon>Pseudoalteromonas</taxon>
    </lineage>
</organism>
<dbReference type="GO" id="GO:0003676">
    <property type="term" value="F:nucleic acid binding"/>
    <property type="evidence" value="ECO:0007669"/>
    <property type="project" value="InterPro"/>
</dbReference>
<keyword evidence="2" id="KW-0963">Cytoplasm</keyword>
<reference evidence="6" key="1">
    <citation type="journal article" date="2019" name="Genome Announc.">
        <title>Draft Genome Sequence of Pseudoalteromonas piscicida Strain 36Y ROTHPW, an Hypersaline Seawater Isolate from the South Coast of Sonora, Mexico.</title>
        <authorList>
            <person name="Sanchez-Diaz R."/>
            <person name="Molina-Garza Z.J."/>
            <person name="Cruz-Suarez L.E."/>
            <person name="Selvin J."/>
            <person name="Kiran G.S."/>
            <person name="Ibarra-Gamez J.C."/>
            <person name="Gomez-Gil B."/>
            <person name="Galaviz-Silva L."/>
        </authorList>
    </citation>
    <scope>NUCLEOTIDE SEQUENCE [LARGE SCALE GENOMIC DNA]</scope>
    <source>
        <strain evidence="6">36Y_RITHPW</strain>
    </source>
</reference>
<dbReference type="Proteomes" id="UP000228621">
    <property type="component" value="Unassembled WGS sequence"/>
</dbReference>
<dbReference type="PROSITE" id="PS51857">
    <property type="entry name" value="CSD_2"/>
    <property type="match status" value="1"/>
</dbReference>
<proteinExistence type="predicted"/>
<dbReference type="EMBL" id="NKHF01000023">
    <property type="protein sequence ID" value="PCK32905.1"/>
    <property type="molecule type" value="Genomic_DNA"/>
</dbReference>
<sequence length="70" mass="7522">MSNKTLGSVKWFNELKGFGFITPENGSADVFVHFKSIVSEGFKTLSEGQKVAFDIEQGAKGPNAANVTLV</sequence>
<comment type="caution">
    <text evidence="5">The sequence shown here is derived from an EMBL/GenBank/DDBJ whole genome shotgun (WGS) entry which is preliminary data.</text>
</comment>
<dbReference type="InterPro" id="IPR002059">
    <property type="entry name" value="CSP_DNA-bd"/>
</dbReference>
<evidence type="ECO:0000256" key="3">
    <source>
        <dbReference type="RuleBase" id="RU000408"/>
    </source>
</evidence>
<gene>
    <name evidence="5" type="ORF">CEX98_04765</name>
</gene>
<name>A0A2A5JU08_PSEO7</name>
<evidence type="ECO:0000259" key="4">
    <source>
        <dbReference type="PROSITE" id="PS51857"/>
    </source>
</evidence>
<dbReference type="InterPro" id="IPR012340">
    <property type="entry name" value="NA-bd_OB-fold"/>
</dbReference>
<dbReference type="RefSeq" id="WP_099640974.1">
    <property type="nucleotide sequence ID" value="NZ_JAQPZX010000001.1"/>
</dbReference>
<dbReference type="SMART" id="SM00357">
    <property type="entry name" value="CSP"/>
    <property type="match status" value="1"/>
</dbReference>
<dbReference type="Gene3D" id="6.20.370.130">
    <property type="match status" value="1"/>
</dbReference>
<dbReference type="InterPro" id="IPR050181">
    <property type="entry name" value="Cold_shock_domain"/>
</dbReference>
<evidence type="ECO:0000256" key="2">
    <source>
        <dbReference type="ARBA" id="ARBA00022490"/>
    </source>
</evidence>
<dbReference type="AlphaFoldDB" id="A0A2A5JU08"/>
<dbReference type="OrthoDB" id="9810590at2"/>
<dbReference type="PROSITE" id="PS00352">
    <property type="entry name" value="CSD_1"/>
    <property type="match status" value="1"/>
</dbReference>
<dbReference type="FunFam" id="2.40.50.140:FF:000006">
    <property type="entry name" value="Cold shock protein CspC"/>
    <property type="match status" value="1"/>
</dbReference>
<dbReference type="SUPFAM" id="SSF50249">
    <property type="entry name" value="Nucleic acid-binding proteins"/>
    <property type="match status" value="1"/>
</dbReference>
<feature type="domain" description="CSD" evidence="4">
    <location>
        <begin position="4"/>
        <end position="69"/>
    </location>
</feature>
<comment type="subcellular location">
    <subcellularLocation>
        <location evidence="1 3">Cytoplasm</location>
    </subcellularLocation>
</comment>
<dbReference type="InterPro" id="IPR019844">
    <property type="entry name" value="CSD_CS"/>
</dbReference>
<dbReference type="PIRSF" id="PIRSF002599">
    <property type="entry name" value="Cold_shock_A"/>
    <property type="match status" value="1"/>
</dbReference>
<dbReference type="GO" id="GO:0005829">
    <property type="term" value="C:cytosol"/>
    <property type="evidence" value="ECO:0007669"/>
    <property type="project" value="UniProtKB-ARBA"/>
</dbReference>
<dbReference type="InterPro" id="IPR011129">
    <property type="entry name" value="CSD"/>
</dbReference>
<keyword evidence="6" id="KW-1185">Reference proteome</keyword>
<accession>A0A2A5JU08</accession>
<dbReference type="Pfam" id="PF00313">
    <property type="entry name" value="CSD"/>
    <property type="match status" value="1"/>
</dbReference>
<protein>
    <submittedName>
        <fullName evidence="5">Cold-shock protein</fullName>
    </submittedName>
</protein>
<dbReference type="PRINTS" id="PR00050">
    <property type="entry name" value="COLDSHOCK"/>
</dbReference>
<evidence type="ECO:0000313" key="5">
    <source>
        <dbReference type="EMBL" id="PCK32905.1"/>
    </source>
</evidence>
<evidence type="ECO:0000256" key="1">
    <source>
        <dbReference type="ARBA" id="ARBA00004496"/>
    </source>
</evidence>
<dbReference type="CDD" id="cd04458">
    <property type="entry name" value="CSP_CDS"/>
    <property type="match status" value="1"/>
</dbReference>
<dbReference type="Gene3D" id="2.40.50.140">
    <property type="entry name" value="Nucleic acid-binding proteins"/>
    <property type="match status" value="1"/>
</dbReference>
<evidence type="ECO:0000313" key="6">
    <source>
        <dbReference type="Proteomes" id="UP000228621"/>
    </source>
</evidence>